<feature type="compositionally biased region" description="Low complexity" evidence="1">
    <location>
        <begin position="139"/>
        <end position="150"/>
    </location>
</feature>
<gene>
    <name evidence="2" type="ORF">A9K55_007515</name>
</gene>
<feature type="non-terminal residue" evidence="2">
    <location>
        <position position="189"/>
    </location>
</feature>
<name>A0A2H4SI13_CORMI</name>
<sequence length="189" mass="20552">MPPETHLKRRLLQRFGASWAHLPSQLQFRRHSSAGYTHPAACLPVFQPGMGAARDRGPAFQPMVLHKMAHGPASTVEFWDTLNAGQWSISRYTAAFSIASGKSSSSSWIHNGQASARKDCRWPQRRKAPGKKKERATNQASKPASQAAAKTNHTLFAVRLACLVHPKPPTITASPPPPQSAQVPPPPSS</sequence>
<evidence type="ECO:0000313" key="2">
    <source>
        <dbReference type="EMBL" id="ATY62743.1"/>
    </source>
</evidence>
<evidence type="ECO:0000313" key="3">
    <source>
        <dbReference type="Proteomes" id="UP000323067"/>
    </source>
</evidence>
<protein>
    <submittedName>
        <fullName evidence="2">C6 zinc finger domain</fullName>
    </submittedName>
</protein>
<dbReference type="EMBL" id="CP023324">
    <property type="protein sequence ID" value="ATY62743.1"/>
    <property type="molecule type" value="Genomic_DNA"/>
</dbReference>
<dbReference type="VEuPathDB" id="FungiDB:A9K55_007515"/>
<reference evidence="2 3" key="1">
    <citation type="journal article" date="2017" name="BMC Genomics">
        <title>Chromosome level assembly and secondary metabolite potential of the parasitic fungus Cordyceps militaris.</title>
        <authorList>
            <person name="Kramer G.J."/>
            <person name="Nodwell J.R."/>
        </authorList>
    </citation>
    <scope>NUCLEOTIDE SEQUENCE [LARGE SCALE GENOMIC DNA]</scope>
    <source>
        <strain evidence="2 3">ATCC 34164</strain>
    </source>
</reference>
<dbReference type="Proteomes" id="UP000323067">
    <property type="component" value="Chromosome vii"/>
</dbReference>
<dbReference type="AlphaFoldDB" id="A0A2H4SI13"/>
<organism evidence="2 3">
    <name type="scientific">Cordyceps militaris</name>
    <name type="common">Caterpillar fungus</name>
    <name type="synonym">Clavaria militaris</name>
    <dbReference type="NCBI Taxonomy" id="73501"/>
    <lineage>
        <taxon>Eukaryota</taxon>
        <taxon>Fungi</taxon>
        <taxon>Dikarya</taxon>
        <taxon>Ascomycota</taxon>
        <taxon>Pezizomycotina</taxon>
        <taxon>Sordariomycetes</taxon>
        <taxon>Hypocreomycetidae</taxon>
        <taxon>Hypocreales</taxon>
        <taxon>Cordycipitaceae</taxon>
        <taxon>Cordyceps</taxon>
    </lineage>
</organism>
<feature type="compositionally biased region" description="Basic residues" evidence="1">
    <location>
        <begin position="123"/>
        <end position="134"/>
    </location>
</feature>
<feature type="region of interest" description="Disordered" evidence="1">
    <location>
        <begin position="166"/>
        <end position="189"/>
    </location>
</feature>
<feature type="region of interest" description="Disordered" evidence="1">
    <location>
        <begin position="102"/>
        <end position="150"/>
    </location>
</feature>
<accession>A0A2H4SI13</accession>
<proteinExistence type="predicted"/>
<dbReference type="VEuPathDB" id="FungiDB:CCM_00085"/>
<evidence type="ECO:0000256" key="1">
    <source>
        <dbReference type="SAM" id="MobiDB-lite"/>
    </source>
</evidence>